<organism evidence="10 11">
    <name type="scientific">Menidia menidia</name>
    <name type="common">Atlantic silverside</name>
    <dbReference type="NCBI Taxonomy" id="238744"/>
    <lineage>
        <taxon>Eukaryota</taxon>
        <taxon>Metazoa</taxon>
        <taxon>Chordata</taxon>
        <taxon>Craniata</taxon>
        <taxon>Vertebrata</taxon>
        <taxon>Euteleostomi</taxon>
        <taxon>Actinopterygii</taxon>
        <taxon>Neopterygii</taxon>
        <taxon>Teleostei</taxon>
        <taxon>Neoteleostei</taxon>
        <taxon>Acanthomorphata</taxon>
        <taxon>Ovalentaria</taxon>
        <taxon>Atherinomorphae</taxon>
        <taxon>Atheriniformes</taxon>
        <taxon>Atherinopsidae</taxon>
        <taxon>Menidiinae</taxon>
        <taxon>Menidia</taxon>
    </lineage>
</organism>
<dbReference type="FunFam" id="1.25.10.20:FF:000002">
    <property type="entry name" value="Vitellogenin 7"/>
    <property type="match status" value="1"/>
</dbReference>
<dbReference type="GO" id="GO:0005319">
    <property type="term" value="F:lipid transporter activity"/>
    <property type="evidence" value="ECO:0007669"/>
    <property type="project" value="InterPro"/>
</dbReference>
<dbReference type="Gene3D" id="2.20.90.10">
    <property type="entry name" value="Vitellinogen, beta-sheet shell domain"/>
    <property type="match status" value="1"/>
</dbReference>
<name>A0A8S4AEA9_9TELE</name>
<dbReference type="InterPro" id="IPR050733">
    <property type="entry name" value="Vitellogenin/Apolipophorin"/>
</dbReference>
<dbReference type="Proteomes" id="UP000677803">
    <property type="component" value="Unassembled WGS sequence"/>
</dbReference>
<comment type="caution">
    <text evidence="10">The sequence shown here is derived from an EMBL/GenBank/DDBJ whole genome shotgun (WGS) entry which is preliminary data.</text>
</comment>
<feature type="domain" description="Vitellogenin" evidence="9">
    <location>
        <begin position="24"/>
        <end position="662"/>
    </location>
</feature>
<reference evidence="10" key="1">
    <citation type="submission" date="2021-05" db="EMBL/GenBank/DDBJ databases">
        <authorList>
            <person name="Tigano A."/>
        </authorList>
    </citation>
    <scope>NUCLEOTIDE SEQUENCE</scope>
</reference>
<dbReference type="PANTHER" id="PTHR23345:SF29">
    <property type="entry name" value="VITELLOGENIN 3, PHOSVITINLESS"/>
    <property type="match status" value="1"/>
</dbReference>
<dbReference type="EMBL" id="CAJRST010000002">
    <property type="protein sequence ID" value="CAG5864372.1"/>
    <property type="molecule type" value="Genomic_DNA"/>
</dbReference>
<evidence type="ECO:0000256" key="4">
    <source>
        <dbReference type="ARBA" id="ARBA00023157"/>
    </source>
</evidence>
<dbReference type="InterPro" id="IPR037088">
    <property type="entry name" value="Vitellinogen_b-sht_shell_sf"/>
</dbReference>
<feature type="chain" id="PRO_5035748508" evidence="8">
    <location>
        <begin position="16"/>
        <end position="1270"/>
    </location>
</feature>
<evidence type="ECO:0000256" key="5">
    <source>
        <dbReference type="ARBA" id="ARBA00023180"/>
    </source>
</evidence>
<keyword evidence="5" id="KW-0325">Glycoprotein</keyword>
<dbReference type="SMART" id="SM00638">
    <property type="entry name" value="LPD_N"/>
    <property type="match status" value="1"/>
</dbReference>
<dbReference type="InterPro" id="IPR015255">
    <property type="entry name" value="Vitellinogen_open_b-sht"/>
</dbReference>
<feature type="disulfide bond" evidence="6">
    <location>
        <begin position="162"/>
        <end position="188"/>
    </location>
</feature>
<dbReference type="SMART" id="SM01170">
    <property type="entry name" value="DUF1944"/>
    <property type="match status" value="1"/>
</dbReference>
<dbReference type="AlphaFoldDB" id="A0A8S4AEA9"/>
<evidence type="ECO:0000256" key="3">
    <source>
        <dbReference type="ARBA" id="ARBA00022761"/>
    </source>
</evidence>
<keyword evidence="3" id="KW-0758">Storage protein</keyword>
<protein>
    <submittedName>
        <fullName evidence="10">(Atlantic silverside) hypothetical protein</fullName>
    </submittedName>
</protein>
<dbReference type="Pfam" id="PF09175">
    <property type="entry name" value="Vit_b-sht_shell"/>
    <property type="match status" value="1"/>
</dbReference>
<keyword evidence="11" id="KW-1185">Reference proteome</keyword>
<evidence type="ECO:0000256" key="7">
    <source>
        <dbReference type="SAM" id="MobiDB-lite"/>
    </source>
</evidence>
<keyword evidence="2 8" id="KW-0732">Signal</keyword>
<evidence type="ECO:0000313" key="11">
    <source>
        <dbReference type="Proteomes" id="UP000677803"/>
    </source>
</evidence>
<dbReference type="SUPFAM" id="SSF48431">
    <property type="entry name" value="Lipovitellin-phosvitin complex, superhelical domain"/>
    <property type="match status" value="1"/>
</dbReference>
<feature type="region of interest" description="Disordered" evidence="7">
    <location>
        <begin position="1050"/>
        <end position="1072"/>
    </location>
</feature>
<dbReference type="InterPro" id="IPR011030">
    <property type="entry name" value="Lipovitellin_superhlx_dom"/>
</dbReference>
<evidence type="ECO:0000256" key="1">
    <source>
        <dbReference type="ARBA" id="ARBA00022553"/>
    </source>
</evidence>
<feature type="signal peptide" evidence="8">
    <location>
        <begin position="1"/>
        <end position="15"/>
    </location>
</feature>
<dbReference type="GO" id="GO:0032355">
    <property type="term" value="P:response to estradiol"/>
    <property type="evidence" value="ECO:0007669"/>
    <property type="project" value="TreeGrafter"/>
</dbReference>
<dbReference type="PANTHER" id="PTHR23345">
    <property type="entry name" value="VITELLOGENIN-RELATED"/>
    <property type="match status" value="1"/>
</dbReference>
<evidence type="ECO:0000256" key="2">
    <source>
        <dbReference type="ARBA" id="ARBA00022729"/>
    </source>
</evidence>
<dbReference type="FunFam" id="2.20.50.20:FF:000005">
    <property type="entry name" value="Vitellogenin 3"/>
    <property type="match status" value="1"/>
</dbReference>
<evidence type="ECO:0000313" key="10">
    <source>
        <dbReference type="EMBL" id="CAG5864372.1"/>
    </source>
</evidence>
<comment type="caution">
    <text evidence="6">Lacks conserved residue(s) required for the propagation of feature annotation.</text>
</comment>
<gene>
    <name evidence="10" type="ORF">MMEN_LOCUS1591</name>
</gene>
<evidence type="ECO:0000256" key="8">
    <source>
        <dbReference type="SAM" id="SignalP"/>
    </source>
</evidence>
<dbReference type="Pfam" id="PF09172">
    <property type="entry name" value="Vit_open_b-sht"/>
    <property type="match status" value="1"/>
</dbReference>
<dbReference type="InterPro" id="IPR001747">
    <property type="entry name" value="Vitellogenin_N"/>
</dbReference>
<dbReference type="InterPro" id="IPR015819">
    <property type="entry name" value="Lipid_transp_b-sht_shell"/>
</dbReference>
<dbReference type="Gene3D" id="2.30.230.10">
    <property type="entry name" value="Lipovitellin, beta-sheet shell regions, chain A"/>
    <property type="match status" value="1"/>
</dbReference>
<evidence type="ECO:0000256" key="6">
    <source>
        <dbReference type="PROSITE-ProRule" id="PRU00557"/>
    </source>
</evidence>
<keyword evidence="1" id="KW-0597">Phosphoprotein</keyword>
<dbReference type="Pfam" id="PF01347">
    <property type="entry name" value="Vitellogenin_N"/>
    <property type="match status" value="1"/>
</dbReference>
<sequence>MRGLLICCLVALAASQSLRYDVSLNPKKTYEYKYEGVVNFGLGMPNLAESGVRITCRAKITGVSEKMFLLQVSELAFYEYNGFPGKNGYDASPKLTRRIAAQLAKPILFEYSAGHIGDIHASAEISTTVVNIVRGMLSFFQVTVKTTQHIYELEEIGIHGKCQSNYAIEENEETKEMNITQVVDVTNCREKAAMYTGMATAVVDKLAKQRGESIVSTVRYVYTVKPTAEGGLITKAHGLERQHFSAFNVKGGSFKMQAMKEMELLSVSDVASIITYGPMESKGNIVYKFEDVDNRFPIMFQNVEDPKTKAVELIKRLAEANIHHVESKTTEEIMKLYQLMRLIPSEGLDTMWKQFSGNPEYRRWFLDVIVEIGDARVLKFLENRFKARDLSPTEAWQTVLMVFEHLKALPELVEMAKVFFGMPFSKSDTYVWQSVVLSYGSLVYKHCSYYTPCPTTAIQPLLEMAQEALRSGNKEEMVVALKGLGNAGHPGSIKTIMRFLPGVAATPVELPARVQSAAVQAMRLIAQRDPHSVQDITLSVFLQKKVSTDIRMLAFMILFETKPSMALVSTVTTHLLEEKDLHVSSFAYSYLQSLAQSRTPDNHFVSIASSLAVKILAPKFGRLSYHYSKAMHMDWFNDDFLAGTTSELFMLRSAASMFPTEIMTKGKFHFIGRIVQLLELGMRADGLKELFTRSNPGFQGNLTLSNFQTVFNMLKNWEILPNDKPAFSAYSRASGQEWFFADISKEVIRNIMMAISPSAGKKTPLWAAIENLQRGTSWHYTRAFLVLEARYFQATSLGLPVEITKYYNSLTAITVNAKAAVNPLPTEHLGQLLTSDITLDTDGFAGVTKDYWVFYGISTELFQCGSELKNKVPIALPWKLSAKINVAEKKFELDFPPCKEEIEFISLRSDVSAVSRNIEEPDSAKITPLIPTAVNSSDAVVHMDPAGARPEPQQILTPNTWRPTSKMCAESNTYGVGLCMEYELNRQYFKEEYPLYYFLGYTHMAFKIIPAQTNKAVDKIHFEVNANPSRHPVGARQLLETLRRLSEEAVQRSSDSASTVRGPHHSHGDISMAWNSTPEPAFSFKALAMSGNQKPGGYDAAMFYTPEATIQNAQLIVSQVGENTNWKMCVDTSMDVHAKVEAKAHVKWGAECQSYEMSMGATASQPPGSMPTVKAKVHWTRIPEYMTEMGTRIQSYIPGVALFLGFYQENERNAKQEVSASVSAASSDSIDVKIKFPQYTVSRHGMSFPVPSAGFQEFQQNVTMAGIGQA</sequence>
<dbReference type="InterPro" id="IPR015817">
    <property type="entry name" value="Vitellinogen_open_b-sht_sub1"/>
</dbReference>
<dbReference type="Gene3D" id="1.25.10.20">
    <property type="entry name" value="Vitellinogen, superhelical"/>
    <property type="match status" value="1"/>
</dbReference>
<dbReference type="OrthoDB" id="5956066at2759"/>
<dbReference type="Gene3D" id="2.20.80.10">
    <property type="entry name" value="Lipovitellin-phosvitin complex, chain A, domain 4"/>
    <property type="match status" value="1"/>
</dbReference>
<keyword evidence="4 6" id="KW-1015">Disulfide bond</keyword>
<dbReference type="GO" id="GO:0045735">
    <property type="term" value="F:nutrient reservoir activity"/>
    <property type="evidence" value="ECO:0007669"/>
    <property type="project" value="UniProtKB-KW"/>
</dbReference>
<dbReference type="InterPro" id="IPR015258">
    <property type="entry name" value="Vitellinogen_b-sht_shell"/>
</dbReference>
<dbReference type="InterPro" id="IPR015816">
    <property type="entry name" value="Vitellinogen_b-sht_N"/>
</dbReference>
<proteinExistence type="predicted"/>
<dbReference type="Gene3D" id="2.20.50.20">
    <property type="entry name" value="Lipovitellin. Chain A, domain 3"/>
    <property type="match status" value="1"/>
</dbReference>
<evidence type="ECO:0000259" key="9">
    <source>
        <dbReference type="PROSITE" id="PS51211"/>
    </source>
</evidence>
<dbReference type="PROSITE" id="PS51211">
    <property type="entry name" value="VITELLOGENIN"/>
    <property type="match status" value="1"/>
</dbReference>
<accession>A0A8S4AEA9</accession>
<dbReference type="SUPFAM" id="SSF56968">
    <property type="entry name" value="Lipovitellin-phosvitin complex, beta-sheet shell regions"/>
    <property type="match status" value="3"/>
</dbReference>
<dbReference type="SMART" id="SM01169">
    <property type="entry name" value="DUF1943"/>
    <property type="match status" value="1"/>
</dbReference>
<dbReference type="GO" id="GO:0071391">
    <property type="term" value="P:cellular response to estrogen stimulus"/>
    <property type="evidence" value="ECO:0007669"/>
    <property type="project" value="TreeGrafter"/>
</dbReference>